<dbReference type="InterPro" id="IPR037066">
    <property type="entry name" value="Plug_dom_sf"/>
</dbReference>
<dbReference type="GO" id="GO:0015344">
    <property type="term" value="F:siderophore uptake transmembrane transporter activity"/>
    <property type="evidence" value="ECO:0007669"/>
    <property type="project" value="TreeGrafter"/>
</dbReference>
<feature type="domain" description="TonB-dependent receptor-like beta-barrel" evidence="13">
    <location>
        <begin position="321"/>
        <end position="700"/>
    </location>
</feature>
<evidence type="ECO:0000313" key="15">
    <source>
        <dbReference type="EMBL" id="RGN96055.1"/>
    </source>
</evidence>
<keyword evidence="9 10" id="KW-0998">Cell outer membrane</keyword>
<keyword evidence="2 10" id="KW-0813">Transport</keyword>
<dbReference type="PROSITE" id="PS51257">
    <property type="entry name" value="PROKAR_LIPOPROTEIN"/>
    <property type="match status" value="1"/>
</dbReference>
<comment type="caution">
    <text evidence="15">The sequence shown here is derived from an EMBL/GenBank/DDBJ whole genome shotgun (WGS) entry which is preliminary data.</text>
</comment>
<keyword evidence="6 11" id="KW-0798">TonB box</keyword>
<comment type="similarity">
    <text evidence="10 11">Belongs to the TonB-dependent receptor family.</text>
</comment>
<evidence type="ECO:0000256" key="5">
    <source>
        <dbReference type="ARBA" id="ARBA00022729"/>
    </source>
</evidence>
<evidence type="ECO:0000256" key="8">
    <source>
        <dbReference type="ARBA" id="ARBA00023170"/>
    </source>
</evidence>
<reference evidence="15 16" key="1">
    <citation type="submission" date="2018-08" db="EMBL/GenBank/DDBJ databases">
        <title>A genome reference for cultivated species of the human gut microbiota.</title>
        <authorList>
            <person name="Zou Y."/>
            <person name="Xue W."/>
            <person name="Luo G."/>
        </authorList>
    </citation>
    <scope>NUCLEOTIDE SEQUENCE [LARGE SCALE GENOMIC DNA]</scope>
    <source>
        <strain evidence="15 16">OM03-4</strain>
    </source>
</reference>
<dbReference type="AlphaFoldDB" id="A0A3E5F3I7"/>
<evidence type="ECO:0000256" key="11">
    <source>
        <dbReference type="RuleBase" id="RU003357"/>
    </source>
</evidence>
<dbReference type="PANTHER" id="PTHR30069">
    <property type="entry name" value="TONB-DEPENDENT OUTER MEMBRANE RECEPTOR"/>
    <property type="match status" value="1"/>
</dbReference>
<dbReference type="Gene3D" id="2.170.130.10">
    <property type="entry name" value="TonB-dependent receptor, plug domain"/>
    <property type="match status" value="1"/>
</dbReference>
<gene>
    <name evidence="15" type="ORF">DXB37_05670</name>
</gene>
<dbReference type="InterPro" id="IPR036942">
    <property type="entry name" value="Beta-barrel_TonB_sf"/>
</dbReference>
<evidence type="ECO:0000259" key="13">
    <source>
        <dbReference type="Pfam" id="PF00593"/>
    </source>
</evidence>
<accession>A0A3E5F3I7</accession>
<keyword evidence="3 10" id="KW-1134">Transmembrane beta strand</keyword>
<proteinExistence type="inferred from homology"/>
<evidence type="ECO:0000256" key="12">
    <source>
        <dbReference type="SAM" id="SignalP"/>
    </source>
</evidence>
<evidence type="ECO:0000256" key="3">
    <source>
        <dbReference type="ARBA" id="ARBA00022452"/>
    </source>
</evidence>
<dbReference type="SUPFAM" id="SSF49464">
    <property type="entry name" value="Carboxypeptidase regulatory domain-like"/>
    <property type="match status" value="1"/>
</dbReference>
<dbReference type="Pfam" id="PF00593">
    <property type="entry name" value="TonB_dep_Rec_b-barrel"/>
    <property type="match status" value="1"/>
</dbReference>
<evidence type="ECO:0000256" key="9">
    <source>
        <dbReference type="ARBA" id="ARBA00023237"/>
    </source>
</evidence>
<evidence type="ECO:0000313" key="16">
    <source>
        <dbReference type="Proteomes" id="UP000260759"/>
    </source>
</evidence>
<dbReference type="InterPro" id="IPR000531">
    <property type="entry name" value="Beta-barrel_TonB"/>
</dbReference>
<evidence type="ECO:0000259" key="14">
    <source>
        <dbReference type="Pfam" id="PF07715"/>
    </source>
</evidence>
<dbReference type="PANTHER" id="PTHR30069:SF29">
    <property type="entry name" value="HEMOGLOBIN AND HEMOGLOBIN-HAPTOGLOBIN-BINDING PROTEIN 1-RELATED"/>
    <property type="match status" value="1"/>
</dbReference>
<dbReference type="Gene3D" id="2.40.170.20">
    <property type="entry name" value="TonB-dependent receptor, beta-barrel domain"/>
    <property type="match status" value="1"/>
</dbReference>
<dbReference type="GO" id="GO:0044718">
    <property type="term" value="P:siderophore transmembrane transport"/>
    <property type="evidence" value="ECO:0007669"/>
    <property type="project" value="TreeGrafter"/>
</dbReference>
<dbReference type="InterPro" id="IPR008969">
    <property type="entry name" value="CarboxyPept-like_regulatory"/>
</dbReference>
<evidence type="ECO:0000256" key="6">
    <source>
        <dbReference type="ARBA" id="ARBA00023077"/>
    </source>
</evidence>
<evidence type="ECO:0000256" key="10">
    <source>
        <dbReference type="PROSITE-ProRule" id="PRU01360"/>
    </source>
</evidence>
<protein>
    <submittedName>
        <fullName evidence="15">TonB-dependent receptor</fullName>
    </submittedName>
</protein>
<comment type="subcellular location">
    <subcellularLocation>
        <location evidence="1 10">Cell outer membrane</location>
        <topology evidence="1 10">Multi-pass membrane protein</topology>
    </subcellularLocation>
</comment>
<dbReference type="SUPFAM" id="SSF56935">
    <property type="entry name" value="Porins"/>
    <property type="match status" value="1"/>
</dbReference>
<dbReference type="EMBL" id="QSVA01000003">
    <property type="protein sequence ID" value="RGN96055.1"/>
    <property type="molecule type" value="Genomic_DNA"/>
</dbReference>
<evidence type="ECO:0000256" key="7">
    <source>
        <dbReference type="ARBA" id="ARBA00023136"/>
    </source>
</evidence>
<feature type="signal peptide" evidence="12">
    <location>
        <begin position="1"/>
        <end position="19"/>
    </location>
</feature>
<evidence type="ECO:0000256" key="2">
    <source>
        <dbReference type="ARBA" id="ARBA00022448"/>
    </source>
</evidence>
<dbReference type="InterPro" id="IPR012910">
    <property type="entry name" value="Plug_dom"/>
</dbReference>
<feature type="domain" description="TonB-dependent receptor plug" evidence="14">
    <location>
        <begin position="135"/>
        <end position="213"/>
    </location>
</feature>
<keyword evidence="4 10" id="KW-0812">Transmembrane</keyword>
<evidence type="ECO:0000256" key="1">
    <source>
        <dbReference type="ARBA" id="ARBA00004571"/>
    </source>
</evidence>
<name>A0A3E5F3I7_BACUN</name>
<dbReference type="GO" id="GO:0009279">
    <property type="term" value="C:cell outer membrane"/>
    <property type="evidence" value="ECO:0007669"/>
    <property type="project" value="UniProtKB-SubCell"/>
</dbReference>
<dbReference type="InterPro" id="IPR039426">
    <property type="entry name" value="TonB-dep_rcpt-like"/>
</dbReference>
<feature type="chain" id="PRO_5017648993" evidence="12">
    <location>
        <begin position="20"/>
        <end position="743"/>
    </location>
</feature>
<keyword evidence="8 15" id="KW-0675">Receptor</keyword>
<evidence type="ECO:0000256" key="4">
    <source>
        <dbReference type="ARBA" id="ARBA00022692"/>
    </source>
</evidence>
<keyword evidence="7 10" id="KW-0472">Membrane</keyword>
<organism evidence="15 16">
    <name type="scientific">Bacteroides uniformis</name>
    <dbReference type="NCBI Taxonomy" id="820"/>
    <lineage>
        <taxon>Bacteria</taxon>
        <taxon>Pseudomonadati</taxon>
        <taxon>Bacteroidota</taxon>
        <taxon>Bacteroidia</taxon>
        <taxon>Bacteroidales</taxon>
        <taxon>Bacteroidaceae</taxon>
        <taxon>Bacteroides</taxon>
    </lineage>
</organism>
<sequence>MKLLLIYFCILFLSCQAVVAQKAVVRGCVTDAKTGEILSDANVLERRSGTGMATNAYGLYSISLPKRECILQCSMLGYVTWRDTLTLSGNTVVNIALTPDDYWLKGIEIVGSRKHSGQFALEAKEIQALPSVGGEPDLMKSLQFLPGVQSGNEGTNNISVRGSNQWGNLVLLDEAVVYNPSHVLSFFSVFNNDAIREVNLYKSFFPLKYGGRSSSVIDVRMREGNSKERERSASLGLIASKVLLEGPLKKKEGSYLVSGRFGYPGVVAGLLGSNLTSKPQMWFYDVNAKVNRTLDTRNRMFFSLYSGGDHTVFNKLVKGYGMDWGNATATIRWNHILNDKTNVNTSAVFSNYYYKYKSLSDGLRYVWKSNMQSYQLKSDWERYQNNLLTLKGGVNLHYFTTMPGEVGKSGKDSNITPSQMPRKSLWDAALYAEANYKFLPRFLLNAGVRLSVLHAPASAYYAAKTFVMPEPRAELSFIPNVSHRFSASYTQAAQSIHMLTTSSVGIPSDMWMPANALLKPSVMRQLALGYEYNFPDKEYTLSLEAYMRRTSHVVDYRKNADIFQNDRIEDEVETGSARGCGLEFYLSKNKGAVTGWISYTLSRARNRIGGEEYRPVYDRPHNLKLFVNWEMNRHWSLSSTFSYASGMNLTLPIGKYESEHVLVYIYSARNGYRAPAFHQLDFSATWRIRQDRSLSLSIINAYSRKNVFSIYAGRQGHFSVGNGRIYKLYLYGIVPSLTYSFKF</sequence>
<dbReference type="Gene3D" id="2.60.40.1120">
    <property type="entry name" value="Carboxypeptidase-like, regulatory domain"/>
    <property type="match status" value="1"/>
</dbReference>
<keyword evidence="5 12" id="KW-0732">Signal</keyword>
<dbReference type="Proteomes" id="UP000260759">
    <property type="component" value="Unassembled WGS sequence"/>
</dbReference>
<dbReference type="PROSITE" id="PS52016">
    <property type="entry name" value="TONB_DEPENDENT_REC_3"/>
    <property type="match status" value="1"/>
</dbReference>
<dbReference type="Pfam" id="PF07715">
    <property type="entry name" value="Plug"/>
    <property type="match status" value="1"/>
</dbReference>
<dbReference type="Pfam" id="PF13715">
    <property type="entry name" value="CarbopepD_reg_2"/>
    <property type="match status" value="1"/>
</dbReference>
<dbReference type="RefSeq" id="WP_117599957.1">
    <property type="nucleotide sequence ID" value="NZ_QSVA01000003.1"/>
</dbReference>